<dbReference type="SMART" id="SM01034">
    <property type="entry name" value="BLUF"/>
    <property type="match status" value="1"/>
</dbReference>
<proteinExistence type="predicted"/>
<protein>
    <recommendedName>
        <fullName evidence="1">BLUF domain-containing protein</fullName>
    </recommendedName>
</protein>
<evidence type="ECO:0000313" key="2">
    <source>
        <dbReference type="EMBL" id="MET3587292.1"/>
    </source>
</evidence>
<dbReference type="Gene3D" id="3.30.70.100">
    <property type="match status" value="1"/>
</dbReference>
<accession>A0ABV2H9R8</accession>
<dbReference type="InterPro" id="IPR007024">
    <property type="entry name" value="BLUF_domain"/>
</dbReference>
<comment type="caution">
    <text evidence="2">The sequence shown here is derived from an EMBL/GenBank/DDBJ whole genome shotgun (WGS) entry which is preliminary data.</text>
</comment>
<dbReference type="RefSeq" id="WP_247245102.1">
    <property type="nucleotide sequence ID" value="NZ_JALJRA010000013.1"/>
</dbReference>
<evidence type="ECO:0000313" key="3">
    <source>
        <dbReference type="Proteomes" id="UP001549031"/>
    </source>
</evidence>
<dbReference type="Pfam" id="PF04940">
    <property type="entry name" value="BLUF"/>
    <property type="match status" value="1"/>
</dbReference>
<keyword evidence="3" id="KW-1185">Reference proteome</keyword>
<gene>
    <name evidence="2" type="ORF">ABID21_003416</name>
</gene>
<name>A0ABV2H9R8_9HYPH</name>
<sequence length="108" mass="11901">MDAWDKSLTGALMFSGGYSVQVLEGEQESVEATFERIQQDSRHGNVQLVAFEPVAEHSFGNWSMAYIGKLGEADEYLSGLAEKTSFDPASLDGQHLFQTLKERVLEAA</sequence>
<dbReference type="InterPro" id="IPR036046">
    <property type="entry name" value="Acylphosphatase-like_dom_sf"/>
</dbReference>
<dbReference type="Proteomes" id="UP001549031">
    <property type="component" value="Unassembled WGS sequence"/>
</dbReference>
<dbReference type="EMBL" id="JBEPLJ010000013">
    <property type="protein sequence ID" value="MET3587292.1"/>
    <property type="molecule type" value="Genomic_DNA"/>
</dbReference>
<feature type="domain" description="BLUF" evidence="1">
    <location>
        <begin position="1"/>
        <end position="65"/>
    </location>
</feature>
<reference evidence="2 3" key="1">
    <citation type="submission" date="2024-06" db="EMBL/GenBank/DDBJ databases">
        <title>Genomic Encyclopedia of Type Strains, Phase IV (KMG-IV): sequencing the most valuable type-strain genomes for metagenomic binning, comparative biology and taxonomic classification.</title>
        <authorList>
            <person name="Goeker M."/>
        </authorList>
    </citation>
    <scope>NUCLEOTIDE SEQUENCE [LARGE SCALE GENOMIC DNA]</scope>
    <source>
        <strain evidence="2 3">DSM 105042</strain>
    </source>
</reference>
<organism evidence="2 3">
    <name type="scientific">Pseudorhizobium tarimense</name>
    <dbReference type="NCBI Taxonomy" id="1079109"/>
    <lineage>
        <taxon>Bacteria</taxon>
        <taxon>Pseudomonadati</taxon>
        <taxon>Pseudomonadota</taxon>
        <taxon>Alphaproteobacteria</taxon>
        <taxon>Hyphomicrobiales</taxon>
        <taxon>Rhizobiaceae</taxon>
        <taxon>Rhizobium/Agrobacterium group</taxon>
        <taxon>Pseudorhizobium</taxon>
    </lineage>
</organism>
<dbReference type="PROSITE" id="PS50925">
    <property type="entry name" value="BLUF"/>
    <property type="match status" value="1"/>
</dbReference>
<dbReference type="SUPFAM" id="SSF54975">
    <property type="entry name" value="Acylphosphatase/BLUF domain-like"/>
    <property type="match status" value="1"/>
</dbReference>
<evidence type="ECO:0000259" key="1">
    <source>
        <dbReference type="PROSITE" id="PS50925"/>
    </source>
</evidence>